<accession>A0A239M5Z7</accession>
<keyword evidence="3" id="KW-0255">Endonuclease</keyword>
<proteinExistence type="predicted"/>
<feature type="domain" description="Restriction endonuclease type IV Mrr" evidence="2">
    <location>
        <begin position="72"/>
        <end position="172"/>
    </location>
</feature>
<keyword evidence="1" id="KW-0472">Membrane</keyword>
<dbReference type="Proteomes" id="UP000198362">
    <property type="component" value="Unassembled WGS sequence"/>
</dbReference>
<reference evidence="3 4" key="1">
    <citation type="submission" date="2017-06" db="EMBL/GenBank/DDBJ databases">
        <authorList>
            <person name="Kim H.J."/>
            <person name="Triplett B.A."/>
        </authorList>
    </citation>
    <scope>NUCLEOTIDE SEQUENCE [LARGE SCALE GENOMIC DNA]</scope>
    <source>
        <strain evidence="3 4">CGMCC 4.5593</strain>
    </source>
</reference>
<protein>
    <submittedName>
        <fullName evidence="3">Restriction endonuclease</fullName>
    </submittedName>
</protein>
<dbReference type="GO" id="GO:0004519">
    <property type="term" value="F:endonuclease activity"/>
    <property type="evidence" value="ECO:0007669"/>
    <property type="project" value="UniProtKB-KW"/>
</dbReference>
<evidence type="ECO:0000259" key="2">
    <source>
        <dbReference type="Pfam" id="PF04471"/>
    </source>
</evidence>
<evidence type="ECO:0000313" key="4">
    <source>
        <dbReference type="Proteomes" id="UP000198362"/>
    </source>
</evidence>
<organism evidence="3 4">
    <name type="scientific">Asanoa hainanensis</name>
    <dbReference type="NCBI Taxonomy" id="560556"/>
    <lineage>
        <taxon>Bacteria</taxon>
        <taxon>Bacillati</taxon>
        <taxon>Actinomycetota</taxon>
        <taxon>Actinomycetes</taxon>
        <taxon>Micromonosporales</taxon>
        <taxon>Micromonosporaceae</taxon>
        <taxon>Asanoa</taxon>
    </lineage>
</organism>
<feature type="transmembrane region" description="Helical" evidence="1">
    <location>
        <begin position="35"/>
        <end position="54"/>
    </location>
</feature>
<keyword evidence="1" id="KW-0812">Transmembrane</keyword>
<dbReference type="EMBL" id="FZPH01000005">
    <property type="protein sequence ID" value="SNT37464.1"/>
    <property type="molecule type" value="Genomic_DNA"/>
</dbReference>
<evidence type="ECO:0000256" key="1">
    <source>
        <dbReference type="SAM" id="Phobius"/>
    </source>
</evidence>
<dbReference type="Pfam" id="PF04471">
    <property type="entry name" value="Mrr_cat"/>
    <property type="match status" value="1"/>
</dbReference>
<evidence type="ECO:0000313" key="3">
    <source>
        <dbReference type="EMBL" id="SNT37464.1"/>
    </source>
</evidence>
<keyword evidence="3" id="KW-0378">Hydrolase</keyword>
<keyword evidence="3" id="KW-0540">Nuclease</keyword>
<dbReference type="GO" id="GO:0009307">
    <property type="term" value="P:DNA restriction-modification system"/>
    <property type="evidence" value="ECO:0007669"/>
    <property type="project" value="InterPro"/>
</dbReference>
<sequence length="179" mass="18599">MTGRGRDPSVFVAAGTAVVGAVVAGAQVARTHTVVLVLLGVAVCAGVLGARAVARRRPARATLVTDRHLAGRVAALMRAGGWRQVAVRPAMGRVGADVVGIAADGRGWLLRCHQDATALDAADVYRFTDAARYLRRGDVTVLVTAGAVPAPVREAALSAGVMLMDSARLAWWADVQRRG</sequence>
<dbReference type="InterPro" id="IPR007560">
    <property type="entry name" value="Restrct_endonuc_IV_Mrr"/>
</dbReference>
<dbReference type="AlphaFoldDB" id="A0A239M5Z7"/>
<dbReference type="RefSeq" id="WP_179266185.1">
    <property type="nucleotide sequence ID" value="NZ_FZPH01000005.1"/>
</dbReference>
<keyword evidence="4" id="KW-1185">Reference proteome</keyword>
<name>A0A239M5Z7_9ACTN</name>
<gene>
    <name evidence="3" type="ORF">SAMN05421812_105113</name>
</gene>
<keyword evidence="1" id="KW-1133">Transmembrane helix</keyword>
<dbReference type="GO" id="GO:0003677">
    <property type="term" value="F:DNA binding"/>
    <property type="evidence" value="ECO:0007669"/>
    <property type="project" value="InterPro"/>
</dbReference>